<dbReference type="AlphaFoldDB" id="A0A7D7L8M3"/>
<proteinExistence type="predicted"/>
<keyword evidence="2" id="KW-1185">Reference proteome</keyword>
<sequence>MTLLHKTKKVFLDFLLKLDTSWWLEISTDKPHCIYYFGPFRNVKEAETAYLGYVEDLENEAAQGIVVNIKRCKPEVLTVFDEDDKLN</sequence>
<dbReference type="EMBL" id="CP054695">
    <property type="protein sequence ID" value="QMS86178.1"/>
    <property type="molecule type" value="Genomic_DNA"/>
</dbReference>
<organism evidence="1 2">
    <name type="scientific">Nostoc edaphicum CCNP1411</name>
    <dbReference type="NCBI Taxonomy" id="1472755"/>
    <lineage>
        <taxon>Bacteria</taxon>
        <taxon>Bacillati</taxon>
        <taxon>Cyanobacteriota</taxon>
        <taxon>Cyanophyceae</taxon>
        <taxon>Nostocales</taxon>
        <taxon>Nostocaceae</taxon>
        <taxon>Nostoc</taxon>
    </lineage>
</organism>
<geneLocation type="plasmid" evidence="2">
    <name>pne_3</name>
</geneLocation>
<dbReference type="InterPro" id="IPR014945">
    <property type="entry name" value="DUF1816"/>
</dbReference>
<dbReference type="Pfam" id="PF08846">
    <property type="entry name" value="DUF1816"/>
    <property type="match status" value="1"/>
</dbReference>
<evidence type="ECO:0000313" key="2">
    <source>
        <dbReference type="Proteomes" id="UP000514713"/>
    </source>
</evidence>
<reference evidence="2" key="1">
    <citation type="submission" date="2020-06" db="EMBL/GenBank/DDBJ databases">
        <title>Nostoc edaphicum CCNP1411 genome.</title>
        <authorList>
            <person name="Fidor A."/>
            <person name="Grabski M."/>
            <person name="Gawor J."/>
            <person name="Gromadka R."/>
            <person name="Wegrzyn G."/>
            <person name="Mazur-Marzec H."/>
        </authorList>
    </citation>
    <scope>NUCLEOTIDE SEQUENCE [LARGE SCALE GENOMIC DNA]</scope>
    <source>
        <strain evidence="2">CCNP1411</strain>
        <plasmid evidence="2">pne_3</plasmid>
    </source>
</reference>
<dbReference type="RefSeq" id="WP_181927173.1">
    <property type="nucleotide sequence ID" value="NZ_CP054695.1"/>
</dbReference>
<evidence type="ECO:0000313" key="1">
    <source>
        <dbReference type="EMBL" id="QMS86178.1"/>
    </source>
</evidence>
<dbReference type="KEGG" id="ned:HUN01_00680"/>
<dbReference type="Proteomes" id="UP000514713">
    <property type="component" value="Plasmid pNe_3"/>
</dbReference>
<accession>A0A7D7L8M3</accession>
<keyword evidence="1" id="KW-0614">Plasmid</keyword>
<gene>
    <name evidence="1" type="ORF">HUN01_00680</name>
</gene>
<protein>
    <submittedName>
        <fullName evidence="1">DUF1816 domain-containing protein</fullName>
    </submittedName>
</protein>
<name>A0A7D7L8M3_9NOSO</name>